<organism evidence="8 9">
    <name type="scientific">Tunturiibacter lichenicola</name>
    <dbReference type="NCBI Taxonomy" id="2051959"/>
    <lineage>
        <taxon>Bacteria</taxon>
        <taxon>Pseudomonadati</taxon>
        <taxon>Acidobacteriota</taxon>
        <taxon>Terriglobia</taxon>
        <taxon>Terriglobales</taxon>
        <taxon>Acidobacteriaceae</taxon>
        <taxon>Tunturiibacter</taxon>
    </lineage>
</organism>
<dbReference type="Proteomes" id="UP000534186">
    <property type="component" value="Unassembled WGS sequence"/>
</dbReference>
<dbReference type="SUPFAM" id="SSF46626">
    <property type="entry name" value="Cytochrome c"/>
    <property type="match status" value="1"/>
</dbReference>
<feature type="chain" id="PRO_5030615928" evidence="6">
    <location>
        <begin position="24"/>
        <end position="99"/>
    </location>
</feature>
<evidence type="ECO:0000313" key="8">
    <source>
        <dbReference type="EMBL" id="NYF53578.1"/>
    </source>
</evidence>
<name>A0A7Y9T440_9BACT</name>
<evidence type="ECO:0000256" key="6">
    <source>
        <dbReference type="SAM" id="SignalP"/>
    </source>
</evidence>
<evidence type="ECO:0000313" key="9">
    <source>
        <dbReference type="Proteomes" id="UP000534186"/>
    </source>
</evidence>
<dbReference type="EMBL" id="JACCCV010000002">
    <property type="protein sequence ID" value="NYF53578.1"/>
    <property type="molecule type" value="Genomic_DNA"/>
</dbReference>
<feature type="domain" description="Cytochrome c" evidence="7">
    <location>
        <begin position="44"/>
        <end position="99"/>
    </location>
</feature>
<protein>
    <submittedName>
        <fullName evidence="8">Cytochrome c5</fullName>
    </submittedName>
</protein>
<keyword evidence="1 4" id="KW-0349">Heme</keyword>
<dbReference type="AlphaFoldDB" id="A0A7Y9T440"/>
<feature type="signal peptide" evidence="6">
    <location>
        <begin position="1"/>
        <end position="23"/>
    </location>
</feature>
<dbReference type="PROSITE" id="PS51007">
    <property type="entry name" value="CYTC"/>
    <property type="match status" value="1"/>
</dbReference>
<dbReference type="InterPro" id="IPR036909">
    <property type="entry name" value="Cyt_c-like_dom_sf"/>
</dbReference>
<evidence type="ECO:0000256" key="4">
    <source>
        <dbReference type="PROSITE-ProRule" id="PRU00433"/>
    </source>
</evidence>
<evidence type="ECO:0000259" key="7">
    <source>
        <dbReference type="PROSITE" id="PS51007"/>
    </source>
</evidence>
<gene>
    <name evidence="8" type="ORF">HDF12_003977</name>
</gene>
<dbReference type="InterPro" id="IPR009056">
    <property type="entry name" value="Cyt_c-like_dom"/>
</dbReference>
<feature type="compositionally biased region" description="Polar residues" evidence="5">
    <location>
        <begin position="24"/>
        <end position="38"/>
    </location>
</feature>
<comment type="caution">
    <text evidence="8">The sequence shown here is derived from an EMBL/GenBank/DDBJ whole genome shotgun (WGS) entry which is preliminary data.</text>
</comment>
<evidence type="ECO:0000256" key="5">
    <source>
        <dbReference type="SAM" id="MobiDB-lite"/>
    </source>
</evidence>
<keyword evidence="3 4" id="KW-0408">Iron</keyword>
<sequence>MNIFIRISFCVLLLSAVQTFSRAESTNAPAEAQQQTKGNAVHGAKQRDGQQVFEQNCSRCHNAPQGFSPRISGTVTKHMRVRAGLSSDDEKAILRFLNP</sequence>
<feature type="region of interest" description="Disordered" evidence="5">
    <location>
        <begin position="24"/>
        <end position="48"/>
    </location>
</feature>
<evidence type="ECO:0000256" key="3">
    <source>
        <dbReference type="ARBA" id="ARBA00023004"/>
    </source>
</evidence>
<evidence type="ECO:0000256" key="1">
    <source>
        <dbReference type="ARBA" id="ARBA00022617"/>
    </source>
</evidence>
<dbReference type="Gene3D" id="1.10.760.10">
    <property type="entry name" value="Cytochrome c-like domain"/>
    <property type="match status" value="1"/>
</dbReference>
<keyword evidence="6" id="KW-0732">Signal</keyword>
<evidence type="ECO:0000256" key="2">
    <source>
        <dbReference type="ARBA" id="ARBA00022723"/>
    </source>
</evidence>
<reference evidence="8 9" key="1">
    <citation type="submission" date="2020-07" db="EMBL/GenBank/DDBJ databases">
        <title>Genomic Encyclopedia of Type Strains, Phase IV (KMG-V): Genome sequencing to study the core and pangenomes of soil and plant-associated prokaryotes.</title>
        <authorList>
            <person name="Whitman W."/>
        </authorList>
    </citation>
    <scope>NUCLEOTIDE SEQUENCE [LARGE SCALE GENOMIC DNA]</scope>
    <source>
        <strain evidence="8 9">M8UP30</strain>
    </source>
</reference>
<accession>A0A7Y9T440</accession>
<dbReference type="GO" id="GO:0020037">
    <property type="term" value="F:heme binding"/>
    <property type="evidence" value="ECO:0007669"/>
    <property type="project" value="InterPro"/>
</dbReference>
<dbReference type="GO" id="GO:0009055">
    <property type="term" value="F:electron transfer activity"/>
    <property type="evidence" value="ECO:0007669"/>
    <property type="project" value="InterPro"/>
</dbReference>
<proteinExistence type="predicted"/>
<dbReference type="GO" id="GO:0046872">
    <property type="term" value="F:metal ion binding"/>
    <property type="evidence" value="ECO:0007669"/>
    <property type="project" value="UniProtKB-KW"/>
</dbReference>
<keyword evidence="2 4" id="KW-0479">Metal-binding</keyword>